<gene>
    <name evidence="5" type="ORF">KM92DES2_12353</name>
</gene>
<evidence type="ECO:0000256" key="1">
    <source>
        <dbReference type="ARBA" id="ARBA00023015"/>
    </source>
</evidence>
<dbReference type="SUPFAM" id="SSF55136">
    <property type="entry name" value="Probable bacterial effector-binding domain"/>
    <property type="match status" value="1"/>
</dbReference>
<dbReference type="Gene3D" id="3.20.80.10">
    <property type="entry name" value="Regulatory factor, effector binding domain"/>
    <property type="match status" value="1"/>
</dbReference>
<dbReference type="Pfam" id="PF12833">
    <property type="entry name" value="HTH_18"/>
    <property type="match status" value="1"/>
</dbReference>
<dbReference type="InterPro" id="IPR029442">
    <property type="entry name" value="GyrI-like"/>
</dbReference>
<dbReference type="InterPro" id="IPR009057">
    <property type="entry name" value="Homeodomain-like_sf"/>
</dbReference>
<dbReference type="InterPro" id="IPR011256">
    <property type="entry name" value="Reg_factor_effector_dom_sf"/>
</dbReference>
<accession>A0A212K7I7</accession>
<keyword evidence="2" id="KW-0238">DNA-binding</keyword>
<dbReference type="InterPro" id="IPR050908">
    <property type="entry name" value="SmbC-like"/>
</dbReference>
<evidence type="ECO:0000259" key="4">
    <source>
        <dbReference type="PROSITE" id="PS01124"/>
    </source>
</evidence>
<evidence type="ECO:0000256" key="3">
    <source>
        <dbReference type="ARBA" id="ARBA00023163"/>
    </source>
</evidence>
<organism evidence="5">
    <name type="scientific">uncultured Desulfovibrio sp</name>
    <dbReference type="NCBI Taxonomy" id="167968"/>
    <lineage>
        <taxon>Bacteria</taxon>
        <taxon>Pseudomonadati</taxon>
        <taxon>Thermodesulfobacteriota</taxon>
        <taxon>Desulfovibrionia</taxon>
        <taxon>Desulfovibrionales</taxon>
        <taxon>Desulfovibrionaceae</taxon>
        <taxon>Desulfovibrio</taxon>
        <taxon>environmental samples</taxon>
    </lineage>
</organism>
<dbReference type="PANTHER" id="PTHR40055:SF1">
    <property type="entry name" value="TRANSCRIPTIONAL REGULATOR YGIV-RELATED"/>
    <property type="match status" value="1"/>
</dbReference>
<dbReference type="InterPro" id="IPR020449">
    <property type="entry name" value="Tscrpt_reg_AraC-type_HTH"/>
</dbReference>
<reference evidence="5" key="1">
    <citation type="submission" date="2016-04" db="EMBL/GenBank/DDBJ databases">
        <authorList>
            <person name="Evans L.H."/>
            <person name="Alamgir A."/>
            <person name="Owens N."/>
            <person name="Weber N.D."/>
            <person name="Virtaneva K."/>
            <person name="Barbian K."/>
            <person name="Babar A."/>
            <person name="Rosenke K."/>
        </authorList>
    </citation>
    <scope>NUCLEOTIDE SEQUENCE</scope>
    <source>
        <strain evidence="5">92-2</strain>
    </source>
</reference>
<dbReference type="GO" id="GO:0003700">
    <property type="term" value="F:DNA-binding transcription factor activity"/>
    <property type="evidence" value="ECO:0007669"/>
    <property type="project" value="InterPro"/>
</dbReference>
<dbReference type="Gene3D" id="1.10.10.60">
    <property type="entry name" value="Homeodomain-like"/>
    <property type="match status" value="2"/>
</dbReference>
<dbReference type="SMART" id="SM00871">
    <property type="entry name" value="AraC_E_bind"/>
    <property type="match status" value="1"/>
</dbReference>
<dbReference type="SUPFAM" id="SSF46689">
    <property type="entry name" value="Homeodomain-like"/>
    <property type="match status" value="2"/>
</dbReference>
<name>A0A212K7I7_9BACT</name>
<dbReference type="InterPro" id="IPR010499">
    <property type="entry name" value="AraC_E-bd"/>
</dbReference>
<dbReference type="Pfam" id="PF06445">
    <property type="entry name" value="GyrI-like"/>
    <property type="match status" value="1"/>
</dbReference>
<dbReference type="AlphaFoldDB" id="A0A212K7I7"/>
<dbReference type="PROSITE" id="PS01124">
    <property type="entry name" value="HTH_ARAC_FAMILY_2"/>
    <property type="match status" value="1"/>
</dbReference>
<dbReference type="SMART" id="SM00342">
    <property type="entry name" value="HTH_ARAC"/>
    <property type="match status" value="1"/>
</dbReference>
<evidence type="ECO:0000313" key="5">
    <source>
        <dbReference type="EMBL" id="SBW07578.1"/>
    </source>
</evidence>
<dbReference type="EMBL" id="FLUP01000001">
    <property type="protein sequence ID" value="SBW07578.1"/>
    <property type="molecule type" value="Genomic_DNA"/>
</dbReference>
<keyword evidence="3" id="KW-0804">Transcription</keyword>
<keyword evidence="1" id="KW-0805">Transcription regulation</keyword>
<protein>
    <submittedName>
        <fullName evidence="5">AraC family transcriptional regulator</fullName>
    </submittedName>
</protein>
<dbReference type="GO" id="GO:0043565">
    <property type="term" value="F:sequence-specific DNA binding"/>
    <property type="evidence" value="ECO:0007669"/>
    <property type="project" value="InterPro"/>
</dbReference>
<dbReference type="PANTHER" id="PTHR40055">
    <property type="entry name" value="TRANSCRIPTIONAL REGULATOR YGIV-RELATED"/>
    <property type="match status" value="1"/>
</dbReference>
<sequence length="304" mass="34430">METLTYQQRIGLVLRHIEQHLDARPNLEELARIACFSPYHFHRIFSSMVGESVAAYVRRLLLERAAMQLGHSPESVTQIALGAGYDSVDAFTRAFRAHMGMLPSEYRRRKGHLEVARRRDLTRPLFYHEMSDLPPMNVRVEKFAPCLVAAVRHTGPYDESFPAWEKLCGALEANGLLSDASVAYGVSYDNPDITAPQKCRMDACVSLPPGLLEASAELCPLLQNEEIFLRHIGGEQEYAVLRIRGPYFLLHPAYRSLFGVWFPQSGREPYNDPGFEIYWNSPQTTPPADLLTEICIPLRPIDKS</sequence>
<dbReference type="PRINTS" id="PR00032">
    <property type="entry name" value="HTHARAC"/>
</dbReference>
<feature type="domain" description="HTH araC/xylS-type" evidence="4">
    <location>
        <begin position="11"/>
        <end position="109"/>
    </location>
</feature>
<dbReference type="RefSeq" id="WP_227119212.1">
    <property type="nucleotide sequence ID" value="NZ_LT598928.1"/>
</dbReference>
<proteinExistence type="predicted"/>
<dbReference type="InterPro" id="IPR018060">
    <property type="entry name" value="HTH_AraC"/>
</dbReference>
<evidence type="ECO:0000256" key="2">
    <source>
        <dbReference type="ARBA" id="ARBA00023125"/>
    </source>
</evidence>